<accession>A0AAI9AI72</accession>
<dbReference type="Pfam" id="PF18765">
    <property type="entry name" value="Polbeta"/>
    <property type="match status" value="1"/>
</dbReference>
<feature type="domain" description="Polymerase beta nucleotidyltransferase" evidence="8">
    <location>
        <begin position="24"/>
        <end position="102"/>
    </location>
</feature>
<dbReference type="PANTHER" id="PTHR33571:SF14">
    <property type="entry name" value="PROTEIN ADENYLYLTRANSFERASE MJ0435-RELATED"/>
    <property type="match status" value="1"/>
</dbReference>
<dbReference type="SUPFAM" id="SSF81301">
    <property type="entry name" value="Nucleotidyltransferase"/>
    <property type="match status" value="1"/>
</dbReference>
<evidence type="ECO:0000256" key="6">
    <source>
        <dbReference type="ARBA" id="ARBA00022840"/>
    </source>
</evidence>
<protein>
    <recommendedName>
        <fullName evidence="8">Polymerase beta nucleotidyltransferase domain-containing protein</fullName>
    </recommendedName>
</protein>
<name>A0AAI9AI72_9BACT</name>
<evidence type="ECO:0000256" key="7">
    <source>
        <dbReference type="ARBA" id="ARBA00022842"/>
    </source>
</evidence>
<comment type="cofactor">
    <cofactor evidence="1">
        <name>Mg(2+)</name>
        <dbReference type="ChEBI" id="CHEBI:18420"/>
    </cofactor>
</comment>
<dbReference type="InterPro" id="IPR043519">
    <property type="entry name" value="NT_sf"/>
</dbReference>
<keyword evidence="5" id="KW-0547">Nucleotide-binding</keyword>
<keyword evidence="3" id="KW-0548">Nucleotidyltransferase</keyword>
<evidence type="ECO:0000256" key="5">
    <source>
        <dbReference type="ARBA" id="ARBA00022741"/>
    </source>
</evidence>
<comment type="caution">
    <text evidence="9">The sequence shown here is derived from an EMBL/GenBank/DDBJ whole genome shotgun (WGS) entry which is preliminary data.</text>
</comment>
<dbReference type="Gene3D" id="3.30.460.10">
    <property type="entry name" value="Beta Polymerase, domain 2"/>
    <property type="match status" value="1"/>
</dbReference>
<evidence type="ECO:0000256" key="2">
    <source>
        <dbReference type="ARBA" id="ARBA00022679"/>
    </source>
</evidence>
<organism evidence="9 10">
    <name type="scientific">Caminibacter mediatlanticus TB-2</name>
    <dbReference type="NCBI Taxonomy" id="391592"/>
    <lineage>
        <taxon>Bacteria</taxon>
        <taxon>Pseudomonadati</taxon>
        <taxon>Campylobacterota</taxon>
        <taxon>Epsilonproteobacteria</taxon>
        <taxon>Nautiliales</taxon>
        <taxon>Nautiliaceae</taxon>
        <taxon>Caminibacter</taxon>
    </lineage>
</organism>
<evidence type="ECO:0000313" key="9">
    <source>
        <dbReference type="EMBL" id="EDM24055.1"/>
    </source>
</evidence>
<dbReference type="AlphaFoldDB" id="A0AAI9AI72"/>
<dbReference type="GO" id="GO:0005524">
    <property type="term" value="F:ATP binding"/>
    <property type="evidence" value="ECO:0007669"/>
    <property type="project" value="UniProtKB-KW"/>
</dbReference>
<keyword evidence="7" id="KW-0460">Magnesium</keyword>
<evidence type="ECO:0000256" key="4">
    <source>
        <dbReference type="ARBA" id="ARBA00022723"/>
    </source>
</evidence>
<dbReference type="GO" id="GO:0016779">
    <property type="term" value="F:nucleotidyltransferase activity"/>
    <property type="evidence" value="ECO:0007669"/>
    <property type="project" value="UniProtKB-KW"/>
</dbReference>
<dbReference type="EMBL" id="ABCJ01000002">
    <property type="protein sequence ID" value="EDM24055.1"/>
    <property type="molecule type" value="Genomic_DNA"/>
</dbReference>
<dbReference type="InterPro" id="IPR052038">
    <property type="entry name" value="Type-VII_TA_antitoxin"/>
</dbReference>
<sequence>MLIIGIKGNKMNKEIILEFLSFHKEELKQKFKIEKIGVFGSILKKDTPNDIDFYVEFKEKNFDNVVGLLEYLENNLHYKIDIFYPHKLTNKKVLEHIKKEVIYG</sequence>
<gene>
    <name evidence="9" type="ORF">CMTB2_07366</name>
</gene>
<keyword evidence="6" id="KW-0067">ATP-binding</keyword>
<keyword evidence="2" id="KW-0808">Transferase</keyword>
<dbReference type="Proteomes" id="UP000003288">
    <property type="component" value="Unassembled WGS sequence"/>
</dbReference>
<evidence type="ECO:0000259" key="8">
    <source>
        <dbReference type="Pfam" id="PF18765"/>
    </source>
</evidence>
<dbReference type="RefSeq" id="WP_007474039.1">
    <property type="nucleotide sequence ID" value="NZ_ABCJ01000002.1"/>
</dbReference>
<evidence type="ECO:0000313" key="10">
    <source>
        <dbReference type="Proteomes" id="UP000003288"/>
    </source>
</evidence>
<reference evidence="9 10" key="1">
    <citation type="journal article" date="2011" name="Stand. Genomic Sci.">
        <title>Draft genome sequence of Caminibacter mediatlanticus strain TB-2, an epsilonproteobacterium isolated from a deep-sea hydrothermal vent.</title>
        <authorList>
            <person name="Giovannelli D."/>
            <person name="Ferriera S."/>
            <person name="Johnson J."/>
            <person name="Kravitz S."/>
            <person name="Perez-Rodriguez I."/>
            <person name="Ricci J."/>
            <person name="O'Brien C."/>
            <person name="Voordeckers J.W."/>
            <person name="Bini E."/>
            <person name="Vetriani C."/>
        </authorList>
    </citation>
    <scope>NUCLEOTIDE SEQUENCE [LARGE SCALE GENOMIC DNA]</scope>
    <source>
        <strain evidence="9 10">TB-2</strain>
    </source>
</reference>
<keyword evidence="4" id="KW-0479">Metal-binding</keyword>
<evidence type="ECO:0000256" key="3">
    <source>
        <dbReference type="ARBA" id="ARBA00022695"/>
    </source>
</evidence>
<dbReference type="GO" id="GO:0046872">
    <property type="term" value="F:metal ion binding"/>
    <property type="evidence" value="ECO:0007669"/>
    <property type="project" value="UniProtKB-KW"/>
</dbReference>
<proteinExistence type="predicted"/>
<dbReference type="InterPro" id="IPR041633">
    <property type="entry name" value="Polbeta"/>
</dbReference>
<dbReference type="PANTHER" id="PTHR33571">
    <property type="entry name" value="SSL8005 PROTEIN"/>
    <property type="match status" value="1"/>
</dbReference>
<evidence type="ECO:0000256" key="1">
    <source>
        <dbReference type="ARBA" id="ARBA00001946"/>
    </source>
</evidence>